<sequence length="277" mass="28940">MARTALCYLLALLPVASYAYLGTAPIVAWSSHSSASSSGYTNSVGALEDILLHGDACEHDAIILIDQKGLHASDLRNLPPSSSLAQTLNIAASTLELPYVPRSASNPFSSLAGAVAERCGARVVTHTPGQVDTIASGKEKHVVCVEMPPLDGFEGADRKKAVIEHDSTLSATLAKIAEAFPNHLAVYAGWHPTLYARQSNPLAPTSNHTSTTAFAPPTGGILARYQLLTPGLILALAVGFFLLVPIVLAAISALASIQSPLQGQAPKGYIASEKKNQ</sequence>
<dbReference type="PANTHER" id="PTHR28285:SF1">
    <property type="entry name" value="PROTEIN BIG1"/>
    <property type="match status" value="1"/>
</dbReference>
<keyword evidence="9" id="KW-0961">Cell wall biogenesis/degradation</keyword>
<keyword evidence="13" id="KW-1185">Reference proteome</keyword>
<evidence type="ECO:0000256" key="11">
    <source>
        <dbReference type="SAM" id="SignalP"/>
    </source>
</evidence>
<dbReference type="OrthoDB" id="10029326at2759"/>
<evidence type="ECO:0000256" key="6">
    <source>
        <dbReference type="ARBA" id="ARBA00022824"/>
    </source>
</evidence>
<proteinExistence type="inferred from homology"/>
<feature type="signal peptide" evidence="11">
    <location>
        <begin position="1"/>
        <end position="19"/>
    </location>
</feature>
<evidence type="ECO:0000313" key="13">
    <source>
        <dbReference type="Proteomes" id="UP000015241"/>
    </source>
</evidence>
<dbReference type="GO" id="GO:0009272">
    <property type="term" value="P:fungal-type cell wall biogenesis"/>
    <property type="evidence" value="ECO:0007669"/>
    <property type="project" value="TreeGrafter"/>
</dbReference>
<dbReference type="GO" id="GO:0071555">
    <property type="term" value="P:cell wall organization"/>
    <property type="evidence" value="ECO:0007669"/>
    <property type="project" value="UniProtKB-KW"/>
</dbReference>
<reference evidence="12 13" key="1">
    <citation type="journal article" date="2012" name="Science">
        <title>The Paleozoic origin of enzymatic lignin decomposition reconstructed from 31 fungal genomes.</title>
        <authorList>
            <person name="Floudas D."/>
            <person name="Binder M."/>
            <person name="Riley R."/>
            <person name="Barry K."/>
            <person name="Blanchette R.A."/>
            <person name="Henrissat B."/>
            <person name="Martinez A.T."/>
            <person name="Otillar R."/>
            <person name="Spatafora J.W."/>
            <person name="Yadav J.S."/>
            <person name="Aerts A."/>
            <person name="Benoit I."/>
            <person name="Boyd A."/>
            <person name="Carlson A."/>
            <person name="Copeland A."/>
            <person name="Coutinho P.M."/>
            <person name="de Vries R.P."/>
            <person name="Ferreira P."/>
            <person name="Findley K."/>
            <person name="Foster B."/>
            <person name="Gaskell J."/>
            <person name="Glotzer D."/>
            <person name="Gorecki P."/>
            <person name="Heitman J."/>
            <person name="Hesse C."/>
            <person name="Hori C."/>
            <person name="Igarashi K."/>
            <person name="Jurgens J.A."/>
            <person name="Kallen N."/>
            <person name="Kersten P."/>
            <person name="Kohler A."/>
            <person name="Kuees U."/>
            <person name="Kumar T.K.A."/>
            <person name="Kuo A."/>
            <person name="LaButti K."/>
            <person name="Larrondo L.F."/>
            <person name="Lindquist E."/>
            <person name="Ling A."/>
            <person name="Lombard V."/>
            <person name="Lucas S."/>
            <person name="Lundell T."/>
            <person name="Martin R."/>
            <person name="McLaughlin D.J."/>
            <person name="Morgenstern I."/>
            <person name="Morin E."/>
            <person name="Murat C."/>
            <person name="Nagy L.G."/>
            <person name="Nolan M."/>
            <person name="Ohm R.A."/>
            <person name="Patyshakuliyeva A."/>
            <person name="Rokas A."/>
            <person name="Ruiz-Duenas F.J."/>
            <person name="Sabat G."/>
            <person name="Salamov A."/>
            <person name="Samejima M."/>
            <person name="Schmutz J."/>
            <person name="Slot J.C."/>
            <person name="St John F."/>
            <person name="Stenlid J."/>
            <person name="Sun H."/>
            <person name="Sun S."/>
            <person name="Syed K."/>
            <person name="Tsang A."/>
            <person name="Wiebenga A."/>
            <person name="Young D."/>
            <person name="Pisabarro A."/>
            <person name="Eastwood D.C."/>
            <person name="Martin F."/>
            <person name="Cullen D."/>
            <person name="Grigoriev I.V."/>
            <person name="Hibbett D.S."/>
        </authorList>
    </citation>
    <scope>NUCLEOTIDE SEQUENCE</scope>
    <source>
        <strain evidence="13">FP-58527</strain>
    </source>
</reference>
<evidence type="ECO:0000256" key="7">
    <source>
        <dbReference type="ARBA" id="ARBA00022989"/>
    </source>
</evidence>
<dbReference type="HOGENOM" id="CLU_083986_0_0_1"/>
<gene>
    <name evidence="12" type="ORF">FOMPIDRAFT_129101</name>
</gene>
<dbReference type="InParanoid" id="S8DTH1"/>
<keyword evidence="7 10" id="KW-1133">Transmembrane helix</keyword>
<dbReference type="Proteomes" id="UP000015241">
    <property type="component" value="Unassembled WGS sequence"/>
</dbReference>
<evidence type="ECO:0000256" key="8">
    <source>
        <dbReference type="ARBA" id="ARBA00023136"/>
    </source>
</evidence>
<dbReference type="eggNOG" id="ENOG502S5C0">
    <property type="taxonomic scope" value="Eukaryota"/>
</dbReference>
<evidence type="ECO:0000256" key="9">
    <source>
        <dbReference type="ARBA" id="ARBA00023316"/>
    </source>
</evidence>
<dbReference type="AlphaFoldDB" id="S8DTH1"/>
<keyword evidence="6" id="KW-0256">Endoplasmic reticulum</keyword>
<keyword evidence="8 10" id="KW-0472">Membrane</keyword>
<dbReference type="GO" id="GO:0006078">
    <property type="term" value="P:(1-&gt;6)-beta-D-glucan biosynthetic process"/>
    <property type="evidence" value="ECO:0007669"/>
    <property type="project" value="TreeGrafter"/>
</dbReference>
<protein>
    <recommendedName>
        <fullName evidence="3">Protein BIG1</fullName>
    </recommendedName>
</protein>
<evidence type="ECO:0000256" key="5">
    <source>
        <dbReference type="ARBA" id="ARBA00022729"/>
    </source>
</evidence>
<evidence type="ECO:0000256" key="10">
    <source>
        <dbReference type="SAM" id="Phobius"/>
    </source>
</evidence>
<keyword evidence="4 10" id="KW-0812">Transmembrane</keyword>
<keyword evidence="5 11" id="KW-0732">Signal</keyword>
<dbReference type="GO" id="GO:0005789">
    <property type="term" value="C:endoplasmic reticulum membrane"/>
    <property type="evidence" value="ECO:0007669"/>
    <property type="project" value="UniProtKB-SubCell"/>
</dbReference>
<evidence type="ECO:0000256" key="2">
    <source>
        <dbReference type="ARBA" id="ARBA00008203"/>
    </source>
</evidence>
<evidence type="ECO:0000313" key="12">
    <source>
        <dbReference type="EMBL" id="EPS95897.1"/>
    </source>
</evidence>
<comment type="subcellular location">
    <subcellularLocation>
        <location evidence="1">Endoplasmic reticulum membrane</location>
        <topology evidence="1">Single-pass type I membrane protein</topology>
    </subcellularLocation>
</comment>
<evidence type="ECO:0000256" key="3">
    <source>
        <dbReference type="ARBA" id="ARBA00022089"/>
    </source>
</evidence>
<feature type="chain" id="PRO_5004562510" description="Protein BIG1" evidence="11">
    <location>
        <begin position="20"/>
        <end position="277"/>
    </location>
</feature>
<accession>S8DTH1</accession>
<dbReference type="PANTHER" id="PTHR28285">
    <property type="entry name" value="PROTEIN BIG1"/>
    <property type="match status" value="1"/>
</dbReference>
<dbReference type="InterPro" id="IPR037654">
    <property type="entry name" value="Big1"/>
</dbReference>
<name>S8DTH1_FOMSC</name>
<comment type="similarity">
    <text evidence="2">Belongs to the BIG1 family.</text>
</comment>
<organism evidence="12 13">
    <name type="scientific">Fomitopsis schrenkii</name>
    <name type="common">Brown rot fungus</name>
    <dbReference type="NCBI Taxonomy" id="2126942"/>
    <lineage>
        <taxon>Eukaryota</taxon>
        <taxon>Fungi</taxon>
        <taxon>Dikarya</taxon>
        <taxon>Basidiomycota</taxon>
        <taxon>Agaricomycotina</taxon>
        <taxon>Agaricomycetes</taxon>
        <taxon>Polyporales</taxon>
        <taxon>Fomitopsis</taxon>
    </lineage>
</organism>
<evidence type="ECO:0000256" key="1">
    <source>
        <dbReference type="ARBA" id="ARBA00004115"/>
    </source>
</evidence>
<feature type="transmembrane region" description="Helical" evidence="10">
    <location>
        <begin position="232"/>
        <end position="257"/>
    </location>
</feature>
<dbReference type="EMBL" id="KE504198">
    <property type="protein sequence ID" value="EPS95897.1"/>
    <property type="molecule type" value="Genomic_DNA"/>
</dbReference>
<evidence type="ECO:0000256" key="4">
    <source>
        <dbReference type="ARBA" id="ARBA00022692"/>
    </source>
</evidence>